<dbReference type="PANTHER" id="PTHR22850">
    <property type="entry name" value="WD40 REPEAT FAMILY"/>
    <property type="match status" value="1"/>
</dbReference>
<dbReference type="Pfam" id="PF00400">
    <property type="entry name" value="WD40"/>
    <property type="match status" value="3"/>
</dbReference>
<evidence type="ECO:0000313" key="8">
    <source>
        <dbReference type="EMBL" id="CUS24472.1"/>
    </source>
</evidence>
<evidence type="ECO:0000256" key="5">
    <source>
        <dbReference type="ARBA" id="ARBA00023242"/>
    </source>
</evidence>
<keyword evidence="9" id="KW-1185">Reference proteome</keyword>
<dbReference type="InterPro" id="IPR036322">
    <property type="entry name" value="WD40_repeat_dom_sf"/>
</dbReference>
<sequence length="418" mass="46924">MADEATDQETVAPVSTIAEDKQKRYTRWKKNSKLYYDYLNTNSTKWPSLTCQLFPDLDLATDEHRILLSSFTSSQVPEDESLYVARLSSMKHIPWSSLNDFDIEEKEFKVDNSLKIPSKHLVEDLRIKFPAGDCNKARYCPSNPDLIGSASSNGSIYVFDRTKHGSARQKLISAGDADHQIHCQLSTSLEESNNEAVSLAWNWQRQGLLATSYSHGQVCVWDLEKYDKNSPTLITPLAMSTVDSRGSNEVSWMVHHDSLLAYCSEGNYVGIMDIRSPEKARSSSSNPHHSQGINACQFNYHRDMLLCSADSAGRINLWDIRNFAQPLKTLLHKDSISALQWNPNEPTVLATGGQDDGLVKIWDLSQPEGQELVFTHGGHMLGINDISWDPHDTWMMCSVANDNSIQLWKPSNSLVGAN</sequence>
<dbReference type="InterPro" id="IPR022052">
    <property type="entry name" value="Histone-bd_RBBP4-like_N"/>
</dbReference>
<dbReference type="Pfam" id="PF12265">
    <property type="entry name" value="CAF1C_H4-bd"/>
    <property type="match status" value="1"/>
</dbReference>
<dbReference type="AlphaFoldDB" id="A0A0P1KWY4"/>
<protein>
    <submittedName>
        <fullName evidence="8">LAQU0S16e02476g1_1</fullName>
    </submittedName>
</protein>
<reference evidence="9" key="1">
    <citation type="submission" date="2015-10" db="EMBL/GenBank/DDBJ databases">
        <authorList>
            <person name="Devillers H."/>
        </authorList>
    </citation>
    <scope>NUCLEOTIDE SEQUENCE [LARGE SCALE GENOMIC DNA]</scope>
</reference>
<comment type="subcellular location">
    <subcellularLocation>
        <location evidence="1">Nucleus</location>
    </subcellularLocation>
</comment>
<name>A0A0P1KWY4_9SACH</name>
<dbReference type="PROSITE" id="PS00678">
    <property type="entry name" value="WD_REPEATS_1"/>
    <property type="match status" value="1"/>
</dbReference>
<keyword evidence="5" id="KW-0539">Nucleus</keyword>
<feature type="domain" description="Histone-binding protein RBBP4-like N-terminal" evidence="7">
    <location>
        <begin position="24"/>
        <end position="90"/>
    </location>
</feature>
<dbReference type="EMBL" id="LN890574">
    <property type="protein sequence ID" value="CUS24472.1"/>
    <property type="molecule type" value="Genomic_DNA"/>
</dbReference>
<dbReference type="SUPFAM" id="SSF50978">
    <property type="entry name" value="WD40 repeat-like"/>
    <property type="match status" value="1"/>
</dbReference>
<evidence type="ECO:0000313" key="9">
    <source>
        <dbReference type="Proteomes" id="UP000236544"/>
    </source>
</evidence>
<dbReference type="PROSITE" id="PS50082">
    <property type="entry name" value="WD_REPEATS_2"/>
    <property type="match status" value="1"/>
</dbReference>
<evidence type="ECO:0000259" key="7">
    <source>
        <dbReference type="Pfam" id="PF12265"/>
    </source>
</evidence>
<organism evidence="8 9">
    <name type="scientific">Lachancea quebecensis</name>
    <dbReference type="NCBI Taxonomy" id="1654605"/>
    <lineage>
        <taxon>Eukaryota</taxon>
        <taxon>Fungi</taxon>
        <taxon>Dikarya</taxon>
        <taxon>Ascomycota</taxon>
        <taxon>Saccharomycotina</taxon>
        <taxon>Saccharomycetes</taxon>
        <taxon>Saccharomycetales</taxon>
        <taxon>Saccharomycetaceae</taxon>
        <taxon>Lachancea</taxon>
    </lineage>
</organism>
<dbReference type="Proteomes" id="UP000236544">
    <property type="component" value="Unassembled WGS sequence"/>
</dbReference>
<evidence type="ECO:0000256" key="3">
    <source>
        <dbReference type="ARBA" id="ARBA00022737"/>
    </source>
</evidence>
<dbReference type="GO" id="GO:0006325">
    <property type="term" value="P:chromatin organization"/>
    <property type="evidence" value="ECO:0007669"/>
    <property type="project" value="UniProtKB-KW"/>
</dbReference>
<gene>
    <name evidence="8" type="ORF">LAQU0_S16e02476g</name>
</gene>
<evidence type="ECO:0000256" key="6">
    <source>
        <dbReference type="PROSITE-ProRule" id="PRU00221"/>
    </source>
</evidence>
<evidence type="ECO:0000256" key="1">
    <source>
        <dbReference type="ARBA" id="ARBA00004123"/>
    </source>
</evidence>
<dbReference type="GO" id="GO:0005634">
    <property type="term" value="C:nucleus"/>
    <property type="evidence" value="ECO:0007669"/>
    <property type="project" value="UniProtKB-SubCell"/>
</dbReference>
<evidence type="ECO:0000256" key="2">
    <source>
        <dbReference type="ARBA" id="ARBA00022574"/>
    </source>
</evidence>
<proteinExistence type="predicted"/>
<keyword evidence="4" id="KW-0156">Chromatin regulator</keyword>
<dbReference type="InterPro" id="IPR015943">
    <property type="entry name" value="WD40/YVTN_repeat-like_dom_sf"/>
</dbReference>
<dbReference type="Gene3D" id="2.130.10.10">
    <property type="entry name" value="YVTN repeat-like/Quinoprotein amine dehydrogenase"/>
    <property type="match status" value="1"/>
</dbReference>
<dbReference type="InterPro" id="IPR050459">
    <property type="entry name" value="WD_repeat_RBAP46/RBAP48/MSI1"/>
</dbReference>
<feature type="repeat" description="WD" evidence="6">
    <location>
        <begin position="329"/>
        <end position="372"/>
    </location>
</feature>
<keyword evidence="2 6" id="KW-0853">WD repeat</keyword>
<keyword evidence="3" id="KW-0677">Repeat</keyword>
<dbReference type="OrthoDB" id="427795at2759"/>
<accession>A0A0P1KWY4</accession>
<dbReference type="SMART" id="SM00320">
    <property type="entry name" value="WD40"/>
    <property type="match status" value="5"/>
</dbReference>
<dbReference type="InterPro" id="IPR001680">
    <property type="entry name" value="WD40_rpt"/>
</dbReference>
<evidence type="ECO:0000256" key="4">
    <source>
        <dbReference type="ARBA" id="ARBA00022853"/>
    </source>
</evidence>
<dbReference type="InterPro" id="IPR019775">
    <property type="entry name" value="WD40_repeat_CS"/>
</dbReference>